<evidence type="ECO:0000313" key="3">
    <source>
        <dbReference type="Proteomes" id="UP000314294"/>
    </source>
</evidence>
<dbReference type="Proteomes" id="UP000314294">
    <property type="component" value="Unassembled WGS sequence"/>
</dbReference>
<reference evidence="2 3" key="1">
    <citation type="submission" date="2019-03" db="EMBL/GenBank/DDBJ databases">
        <title>First draft genome of Liparis tanakae, snailfish: a comprehensive survey of snailfish specific genes.</title>
        <authorList>
            <person name="Kim W."/>
            <person name="Song I."/>
            <person name="Jeong J.-H."/>
            <person name="Kim D."/>
            <person name="Kim S."/>
            <person name="Ryu S."/>
            <person name="Song J.Y."/>
            <person name="Lee S.K."/>
        </authorList>
    </citation>
    <scope>NUCLEOTIDE SEQUENCE [LARGE SCALE GENOMIC DNA]</scope>
    <source>
        <tissue evidence="2">Muscle</tissue>
    </source>
</reference>
<name>A0A4Z2HXF2_9TELE</name>
<comment type="caution">
    <text evidence="2">The sequence shown here is derived from an EMBL/GenBank/DDBJ whole genome shotgun (WGS) entry which is preliminary data.</text>
</comment>
<accession>A0A4Z2HXF2</accession>
<evidence type="ECO:0000256" key="1">
    <source>
        <dbReference type="SAM" id="MobiDB-lite"/>
    </source>
</evidence>
<evidence type="ECO:0000313" key="2">
    <source>
        <dbReference type="EMBL" id="TNN70220.1"/>
    </source>
</evidence>
<organism evidence="2 3">
    <name type="scientific">Liparis tanakae</name>
    <name type="common">Tanaka's snailfish</name>
    <dbReference type="NCBI Taxonomy" id="230148"/>
    <lineage>
        <taxon>Eukaryota</taxon>
        <taxon>Metazoa</taxon>
        <taxon>Chordata</taxon>
        <taxon>Craniata</taxon>
        <taxon>Vertebrata</taxon>
        <taxon>Euteleostomi</taxon>
        <taxon>Actinopterygii</taxon>
        <taxon>Neopterygii</taxon>
        <taxon>Teleostei</taxon>
        <taxon>Neoteleostei</taxon>
        <taxon>Acanthomorphata</taxon>
        <taxon>Eupercaria</taxon>
        <taxon>Perciformes</taxon>
        <taxon>Cottioidei</taxon>
        <taxon>Cottales</taxon>
        <taxon>Liparidae</taxon>
        <taxon>Liparis</taxon>
    </lineage>
</organism>
<proteinExistence type="predicted"/>
<sequence>MKDSAQAVSDMWRGPYIYFSWMSKLHQTFQRCLAVASHEDNPNVVTVDCISRPCVMCVRVRHMLFGIGATCSAARNTSVDEVTVAKWKASSDGEGPKREKKRRLALKDTKQETGQDVSTEAPRAEFETKHQQQAQLIEGGCGCCGPEKQM</sequence>
<gene>
    <name evidence="2" type="ORF">EYF80_019591</name>
</gene>
<protein>
    <submittedName>
        <fullName evidence="2">Uncharacterized protein</fullName>
    </submittedName>
</protein>
<dbReference type="AlphaFoldDB" id="A0A4Z2HXF2"/>
<feature type="region of interest" description="Disordered" evidence="1">
    <location>
        <begin position="86"/>
        <end position="129"/>
    </location>
</feature>
<keyword evidence="3" id="KW-1185">Reference proteome</keyword>
<dbReference type="EMBL" id="SRLO01000166">
    <property type="protein sequence ID" value="TNN70220.1"/>
    <property type="molecule type" value="Genomic_DNA"/>
</dbReference>